<dbReference type="Pfam" id="PF13193">
    <property type="entry name" value="AMP-binding_C"/>
    <property type="match status" value="1"/>
</dbReference>
<evidence type="ECO:0000313" key="4">
    <source>
        <dbReference type="Proteomes" id="UP000019491"/>
    </source>
</evidence>
<evidence type="ECO:0000259" key="1">
    <source>
        <dbReference type="Pfam" id="PF00501"/>
    </source>
</evidence>
<organism evidence="3 4">
    <name type="scientific">Rhodococcus wratislaviensis NBRC 100605</name>
    <dbReference type="NCBI Taxonomy" id="1219028"/>
    <lineage>
        <taxon>Bacteria</taxon>
        <taxon>Bacillati</taxon>
        <taxon>Actinomycetota</taxon>
        <taxon>Actinomycetes</taxon>
        <taxon>Mycobacteriales</taxon>
        <taxon>Nocardiaceae</taxon>
        <taxon>Rhodococcus</taxon>
    </lineage>
</organism>
<evidence type="ECO:0000313" key="3">
    <source>
        <dbReference type="EMBL" id="GAF43777.1"/>
    </source>
</evidence>
<dbReference type="InterPro" id="IPR045851">
    <property type="entry name" value="AMP-bd_C_sf"/>
</dbReference>
<dbReference type="RefSeq" id="WP_037228757.1">
    <property type="nucleotide sequence ID" value="NZ_BAWF01000009.1"/>
</dbReference>
<dbReference type="EMBL" id="BAWF01000009">
    <property type="protein sequence ID" value="GAF43777.1"/>
    <property type="molecule type" value="Genomic_DNA"/>
</dbReference>
<keyword evidence="3" id="KW-0436">Ligase</keyword>
<keyword evidence="4" id="KW-1185">Reference proteome</keyword>
<sequence length="512" mass="54699">MTTETFQSIWDSTVREHTDNSFLVFRSESGSVSDWTYGEFDTVVARTAGALREAGVGPGSPVHVALRNCPAFIALWLAAARLGAWLVPVDPASAARDVASQIRRVRPVLGVCAADRAAAYKEGAAETATVVIELAEDASDISAEGPLAAGAPVEKPNPVKPFDRAAVMFTSGTTSEPKGVVLTQANYAHVAETMAKVTRLQSQHRWHVTLPLFHANAQYYCFAPAIAVGASVALSAAFSASGWVSHARELGVTHASLFAAPIRMILARCAPDEQPLNLEHIWFAQSLGAEHYEQFAQLAGTRPRQLYGMTETVAIVCADTSDPFGHDVIGTPLPGRRALVCAPGGSGIAAPDEPGELRVLGTPGVDLFSGYLDDEQTTAEAFRHTEEGTWFATGDLVSANIDGVLRFVGRVDDVIKVSGENVSLTEVEAAVAQAPGVLEVAVVAQPDPMRDVVPVAYVVARDPHNPPHADDLTEWASHNLSPAARPRQWNLIDELPRTSVGKIRRFRLPADQ</sequence>
<name>X0PZ71_RHOWR</name>
<dbReference type="InterPro" id="IPR050237">
    <property type="entry name" value="ATP-dep_AMP-bd_enzyme"/>
</dbReference>
<proteinExistence type="predicted"/>
<feature type="domain" description="AMP-binding enzyme C-terminal" evidence="2">
    <location>
        <begin position="426"/>
        <end position="502"/>
    </location>
</feature>
<dbReference type="OrthoDB" id="4363623at2"/>
<dbReference type="PANTHER" id="PTHR43767">
    <property type="entry name" value="LONG-CHAIN-FATTY-ACID--COA LIGASE"/>
    <property type="match status" value="1"/>
</dbReference>
<evidence type="ECO:0000259" key="2">
    <source>
        <dbReference type="Pfam" id="PF13193"/>
    </source>
</evidence>
<dbReference type="Gene3D" id="3.40.50.12780">
    <property type="entry name" value="N-terminal domain of ligase-like"/>
    <property type="match status" value="1"/>
</dbReference>
<reference evidence="3 4" key="1">
    <citation type="submission" date="2014-02" db="EMBL/GenBank/DDBJ databases">
        <title>Whole genome shotgun sequence of Rhodococcus wratislaviensis NBRC 100605.</title>
        <authorList>
            <person name="Hosoyama A."/>
            <person name="Tsuchikane K."/>
            <person name="Yoshida I."/>
            <person name="Ohji S."/>
            <person name="Ichikawa N."/>
            <person name="Yamazoe A."/>
            <person name="Fujita N."/>
        </authorList>
    </citation>
    <scope>NUCLEOTIDE SEQUENCE [LARGE SCALE GENOMIC DNA]</scope>
    <source>
        <strain evidence="3 4">NBRC 100605</strain>
    </source>
</reference>
<dbReference type="InterPro" id="IPR000873">
    <property type="entry name" value="AMP-dep_synth/lig_dom"/>
</dbReference>
<dbReference type="AlphaFoldDB" id="X0PZ71"/>
<dbReference type="InterPro" id="IPR042099">
    <property type="entry name" value="ANL_N_sf"/>
</dbReference>
<feature type="domain" description="AMP-dependent synthetase/ligase" evidence="1">
    <location>
        <begin position="13"/>
        <end position="372"/>
    </location>
</feature>
<dbReference type="PANTHER" id="PTHR43767:SF1">
    <property type="entry name" value="NONRIBOSOMAL PEPTIDE SYNTHASE PES1 (EUROFUNG)-RELATED"/>
    <property type="match status" value="1"/>
</dbReference>
<dbReference type="Proteomes" id="UP000019491">
    <property type="component" value="Unassembled WGS sequence"/>
</dbReference>
<protein>
    <submittedName>
        <fullName evidence="3">Putative fatty-acid--CoA ligase</fullName>
    </submittedName>
</protein>
<dbReference type="GO" id="GO:0016878">
    <property type="term" value="F:acid-thiol ligase activity"/>
    <property type="evidence" value="ECO:0007669"/>
    <property type="project" value="UniProtKB-ARBA"/>
</dbReference>
<dbReference type="Pfam" id="PF00501">
    <property type="entry name" value="AMP-binding"/>
    <property type="match status" value="1"/>
</dbReference>
<dbReference type="SUPFAM" id="SSF56801">
    <property type="entry name" value="Acetyl-CoA synthetase-like"/>
    <property type="match status" value="1"/>
</dbReference>
<comment type="caution">
    <text evidence="3">The sequence shown here is derived from an EMBL/GenBank/DDBJ whole genome shotgun (WGS) entry which is preliminary data.</text>
</comment>
<dbReference type="PROSITE" id="PS00455">
    <property type="entry name" value="AMP_BINDING"/>
    <property type="match status" value="1"/>
</dbReference>
<dbReference type="InterPro" id="IPR025110">
    <property type="entry name" value="AMP-bd_C"/>
</dbReference>
<dbReference type="Gene3D" id="3.30.300.30">
    <property type="match status" value="1"/>
</dbReference>
<gene>
    <name evidence="3" type="ORF">RW1_009_02020</name>
</gene>
<accession>X0PZ71</accession>
<dbReference type="InterPro" id="IPR020845">
    <property type="entry name" value="AMP-binding_CS"/>
</dbReference>